<sequence length="483" mass="56420">MNKSNELQPDTYFLSLNKHGQKICTSQSDPTKKYVLDDHGFMTEYLSKSENDDEDQPQADENSLSKDSETDTINHLGDPSQLGMMHLDTAQDFEEKLMNQLDSDIMMNIDVNPSCHYFMEHMDIRDPLSKLKKILEKKLNTKLNNFKFTLQDTQILEDHKNLVDQCVQGKGIVQVNIYVLLASKRINIMDVLKPADDYVHKEVEEEPETEEPINLDSENEEVTEPVDKNKKIVQWQVDTQYKKVQEKLNIPLDPVQWNRSHVKHWLQWAVRKFDLLNLKLSDWDFDGQKLYELTLHDFKKLVPNDPGDIFWTHLELLRRMKLVAIKRTNSDPLMEESPPTKKPIAESDTRSGTYHHHSIHSTHSCPVAGNRFGNNGQIQLWQFLLELLTSREYHSIIQWTGNGSEFRLCQPDLVAQLWGDRKNKPLMNYEKLSRALRYYYDGDMISKVPGRRFVYKFVCDLKQMLGYNAMELANLVKYGNPMI</sequence>
<dbReference type="FunFam" id="1.10.10.10:FF:000200">
    <property type="entry name" value="GA-binding protein alpha chain, putative"/>
    <property type="match status" value="1"/>
</dbReference>
<keyword evidence="10" id="KW-1185">Reference proteome</keyword>
<dbReference type="SUPFAM" id="SSF47769">
    <property type="entry name" value="SAM/Pointed domain"/>
    <property type="match status" value="1"/>
</dbReference>
<dbReference type="SMART" id="SM00251">
    <property type="entry name" value="SAM_PNT"/>
    <property type="match status" value="1"/>
</dbReference>
<feature type="domain" description="ETS" evidence="7">
    <location>
        <begin position="380"/>
        <end position="388"/>
    </location>
</feature>
<evidence type="ECO:0000256" key="5">
    <source>
        <dbReference type="ARBA" id="ARBA00023242"/>
    </source>
</evidence>
<evidence type="ECO:0000256" key="6">
    <source>
        <dbReference type="SAM" id="MobiDB-lite"/>
    </source>
</evidence>
<dbReference type="Pfam" id="PF02198">
    <property type="entry name" value="SAM_PNT"/>
    <property type="match status" value="1"/>
</dbReference>
<dbReference type="GO" id="GO:0030154">
    <property type="term" value="P:cell differentiation"/>
    <property type="evidence" value="ECO:0007669"/>
    <property type="project" value="TreeGrafter"/>
</dbReference>
<keyword evidence="3" id="KW-0597">Phosphoprotein</keyword>
<evidence type="ECO:0000259" key="7">
    <source>
        <dbReference type="PROSITE" id="PS00345"/>
    </source>
</evidence>
<dbReference type="PROSITE" id="PS00346">
    <property type="entry name" value="ETS_DOMAIN_2"/>
    <property type="match status" value="1"/>
</dbReference>
<dbReference type="Gene3D" id="1.10.150.50">
    <property type="entry name" value="Transcription Factor, Ets-1"/>
    <property type="match status" value="1"/>
</dbReference>
<keyword evidence="5" id="KW-0539">Nucleus</keyword>
<organism evidence="9 10">
    <name type="scientific">Ceutorhynchus assimilis</name>
    <name type="common">cabbage seed weevil</name>
    <dbReference type="NCBI Taxonomy" id="467358"/>
    <lineage>
        <taxon>Eukaryota</taxon>
        <taxon>Metazoa</taxon>
        <taxon>Ecdysozoa</taxon>
        <taxon>Arthropoda</taxon>
        <taxon>Hexapoda</taxon>
        <taxon>Insecta</taxon>
        <taxon>Pterygota</taxon>
        <taxon>Neoptera</taxon>
        <taxon>Endopterygota</taxon>
        <taxon>Coleoptera</taxon>
        <taxon>Polyphaga</taxon>
        <taxon>Cucujiformia</taxon>
        <taxon>Curculionidae</taxon>
        <taxon>Ceutorhynchinae</taxon>
        <taxon>Ceutorhynchus</taxon>
    </lineage>
</organism>
<dbReference type="GO" id="GO:0043565">
    <property type="term" value="F:sequence-specific DNA binding"/>
    <property type="evidence" value="ECO:0007669"/>
    <property type="project" value="InterPro"/>
</dbReference>
<dbReference type="InterPro" id="IPR036390">
    <property type="entry name" value="WH_DNA-bd_sf"/>
</dbReference>
<comment type="subcellular location">
    <subcellularLocation>
        <location evidence="1">Nucleus</location>
    </subcellularLocation>
</comment>
<dbReference type="InterPro" id="IPR036388">
    <property type="entry name" value="WH-like_DNA-bd_sf"/>
</dbReference>
<dbReference type="Proteomes" id="UP001152799">
    <property type="component" value="Chromosome 4"/>
</dbReference>
<reference evidence="9" key="1">
    <citation type="submission" date="2022-01" db="EMBL/GenBank/DDBJ databases">
        <authorList>
            <person name="King R."/>
        </authorList>
    </citation>
    <scope>NUCLEOTIDE SEQUENCE</scope>
</reference>
<evidence type="ECO:0000313" key="10">
    <source>
        <dbReference type="Proteomes" id="UP001152799"/>
    </source>
</evidence>
<comment type="similarity">
    <text evidence="2">Belongs to the ETS family.</text>
</comment>
<evidence type="ECO:0000256" key="1">
    <source>
        <dbReference type="ARBA" id="ARBA00004123"/>
    </source>
</evidence>
<dbReference type="PROSITE" id="PS00345">
    <property type="entry name" value="ETS_DOMAIN_1"/>
    <property type="match status" value="1"/>
</dbReference>
<dbReference type="Pfam" id="PF11620">
    <property type="entry name" value="GABP-alpha"/>
    <property type="match status" value="1"/>
</dbReference>
<dbReference type="InterPro" id="IPR029071">
    <property type="entry name" value="Ubiquitin-like_domsf"/>
</dbReference>
<dbReference type="FunFam" id="1.10.150.50:FF:000039">
    <property type="entry name" value="GA-binding protein alpha chain, putative"/>
    <property type="match status" value="1"/>
</dbReference>
<dbReference type="InterPro" id="IPR000418">
    <property type="entry name" value="Ets_dom"/>
</dbReference>
<dbReference type="PANTHER" id="PTHR11849:SF195">
    <property type="entry name" value="GA-BINDING PROTEIN ALPHA CHAIN"/>
    <property type="match status" value="1"/>
</dbReference>
<keyword evidence="4" id="KW-0238">DNA-binding</keyword>
<dbReference type="Gene3D" id="3.10.20.90">
    <property type="entry name" value="Phosphatidylinositol 3-kinase Catalytic Subunit, Chain A, domain 1"/>
    <property type="match status" value="1"/>
</dbReference>
<dbReference type="PANTHER" id="PTHR11849">
    <property type="entry name" value="ETS"/>
    <property type="match status" value="1"/>
</dbReference>
<dbReference type="InterPro" id="IPR013761">
    <property type="entry name" value="SAM/pointed_sf"/>
</dbReference>
<protein>
    <recommendedName>
        <fullName evidence="7 8">ETS domain-containing protein</fullName>
    </recommendedName>
</protein>
<accession>A0A9N9MMS9</accession>
<feature type="region of interest" description="Disordered" evidence="6">
    <location>
        <begin position="331"/>
        <end position="358"/>
    </location>
</feature>
<dbReference type="SUPFAM" id="SSF46785">
    <property type="entry name" value="Winged helix' DNA-binding domain"/>
    <property type="match status" value="1"/>
</dbReference>
<gene>
    <name evidence="9" type="ORF">CEUTPL_LOCUS8439</name>
</gene>
<dbReference type="Gene3D" id="1.10.10.10">
    <property type="entry name" value="Winged helix-like DNA-binding domain superfamily/Winged helix DNA-binding domain"/>
    <property type="match status" value="1"/>
</dbReference>
<feature type="domain" description="ETS" evidence="8">
    <location>
        <begin position="424"/>
        <end position="439"/>
    </location>
</feature>
<evidence type="ECO:0000259" key="8">
    <source>
        <dbReference type="PROSITE" id="PS00346"/>
    </source>
</evidence>
<name>A0A9N9MMS9_9CUCU</name>
<evidence type="ECO:0000313" key="9">
    <source>
        <dbReference type="EMBL" id="CAG9767885.1"/>
    </source>
</evidence>
<dbReference type="InterPro" id="IPR046328">
    <property type="entry name" value="ETS_fam"/>
</dbReference>
<dbReference type="GO" id="GO:0000981">
    <property type="term" value="F:DNA-binding transcription factor activity, RNA polymerase II-specific"/>
    <property type="evidence" value="ECO:0007669"/>
    <property type="project" value="TreeGrafter"/>
</dbReference>
<dbReference type="InterPro" id="IPR024668">
    <property type="entry name" value="GABP_asu_N"/>
</dbReference>
<evidence type="ECO:0000256" key="3">
    <source>
        <dbReference type="ARBA" id="ARBA00022553"/>
    </source>
</evidence>
<evidence type="ECO:0000256" key="4">
    <source>
        <dbReference type="ARBA" id="ARBA00023125"/>
    </source>
</evidence>
<dbReference type="Pfam" id="PF00178">
    <property type="entry name" value="Ets"/>
    <property type="match status" value="1"/>
</dbReference>
<evidence type="ECO:0000256" key="2">
    <source>
        <dbReference type="ARBA" id="ARBA00005562"/>
    </source>
</evidence>
<dbReference type="SUPFAM" id="SSF54236">
    <property type="entry name" value="Ubiquitin-like"/>
    <property type="match status" value="1"/>
</dbReference>
<proteinExistence type="inferred from homology"/>
<dbReference type="InterPro" id="IPR003118">
    <property type="entry name" value="Pointed_dom"/>
</dbReference>
<dbReference type="SMART" id="SM00413">
    <property type="entry name" value="ETS"/>
    <property type="match status" value="1"/>
</dbReference>
<dbReference type="PRINTS" id="PR00454">
    <property type="entry name" value="ETSDOMAIN"/>
</dbReference>
<dbReference type="OrthoDB" id="10067219at2759"/>
<dbReference type="GO" id="GO:0005634">
    <property type="term" value="C:nucleus"/>
    <property type="evidence" value="ECO:0007669"/>
    <property type="project" value="UniProtKB-SubCell"/>
</dbReference>
<dbReference type="AlphaFoldDB" id="A0A9N9MMS9"/>
<feature type="region of interest" description="Disordered" evidence="6">
    <location>
        <begin position="47"/>
        <end position="81"/>
    </location>
</feature>
<dbReference type="EMBL" id="OU892280">
    <property type="protein sequence ID" value="CAG9767885.1"/>
    <property type="molecule type" value="Genomic_DNA"/>
</dbReference>